<dbReference type="Pfam" id="PF13385">
    <property type="entry name" value="Laminin_G_3"/>
    <property type="match status" value="1"/>
</dbReference>
<name>A0ABV5J1G3_9BACT</name>
<proteinExistence type="predicted"/>
<evidence type="ECO:0000313" key="4">
    <source>
        <dbReference type="Proteomes" id="UP001589654"/>
    </source>
</evidence>
<dbReference type="Gene3D" id="2.60.120.200">
    <property type="match status" value="1"/>
</dbReference>
<organism evidence="3 4">
    <name type="scientific">Echinicola jeungdonensis</name>
    <dbReference type="NCBI Taxonomy" id="709343"/>
    <lineage>
        <taxon>Bacteria</taxon>
        <taxon>Pseudomonadati</taxon>
        <taxon>Bacteroidota</taxon>
        <taxon>Cytophagia</taxon>
        <taxon>Cytophagales</taxon>
        <taxon>Cyclobacteriaceae</taxon>
        <taxon>Echinicola</taxon>
    </lineage>
</organism>
<dbReference type="InterPro" id="IPR001064">
    <property type="entry name" value="Beta/gamma_crystallin"/>
</dbReference>
<dbReference type="EMBL" id="JBHMEW010000008">
    <property type="protein sequence ID" value="MFB9210651.1"/>
    <property type="molecule type" value="Genomic_DNA"/>
</dbReference>
<dbReference type="InterPro" id="IPR013783">
    <property type="entry name" value="Ig-like_fold"/>
</dbReference>
<dbReference type="InterPro" id="IPR013378">
    <property type="entry name" value="InlB-like_B-rpt"/>
</dbReference>
<reference evidence="3 4" key="1">
    <citation type="submission" date="2024-09" db="EMBL/GenBank/DDBJ databases">
        <authorList>
            <person name="Sun Q."/>
            <person name="Mori K."/>
        </authorList>
    </citation>
    <scope>NUCLEOTIDE SEQUENCE [LARGE SCALE GENOMIC DNA]</scope>
    <source>
        <strain evidence="3 4">CECT 7682</strain>
    </source>
</reference>
<dbReference type="PANTHER" id="PTHR34154">
    <property type="entry name" value="ALKALI-SENSITIVE LINKAGE PROTEIN 1"/>
    <property type="match status" value="1"/>
</dbReference>
<evidence type="ECO:0000313" key="3">
    <source>
        <dbReference type="EMBL" id="MFB9210651.1"/>
    </source>
</evidence>
<dbReference type="Gene3D" id="2.60.40.10">
    <property type="entry name" value="Immunoglobulins"/>
    <property type="match status" value="2"/>
</dbReference>
<dbReference type="InterPro" id="IPR013320">
    <property type="entry name" value="ConA-like_dom_sf"/>
</dbReference>
<dbReference type="RefSeq" id="WP_290246900.1">
    <property type="nucleotide sequence ID" value="NZ_JAUFQT010000001.1"/>
</dbReference>
<dbReference type="InterPro" id="IPR024655">
    <property type="entry name" value="Asl1_glyco_hydro_catalytic"/>
</dbReference>
<dbReference type="Proteomes" id="UP001589654">
    <property type="component" value="Unassembled WGS sequence"/>
</dbReference>
<keyword evidence="4" id="KW-1185">Reference proteome</keyword>
<dbReference type="Pfam" id="PF09479">
    <property type="entry name" value="Flg_new"/>
    <property type="match status" value="1"/>
</dbReference>
<dbReference type="InterPro" id="IPR036116">
    <property type="entry name" value="FN3_sf"/>
</dbReference>
<dbReference type="CDD" id="cd00063">
    <property type="entry name" value="FN3"/>
    <property type="match status" value="1"/>
</dbReference>
<evidence type="ECO:0000256" key="1">
    <source>
        <dbReference type="SAM" id="SignalP"/>
    </source>
</evidence>
<dbReference type="Gene3D" id="3.20.20.80">
    <property type="entry name" value="Glycosidases"/>
    <property type="match status" value="1"/>
</dbReference>
<dbReference type="InterPro" id="IPR017853">
    <property type="entry name" value="GH"/>
</dbReference>
<dbReference type="InterPro" id="IPR003961">
    <property type="entry name" value="FN3_dom"/>
</dbReference>
<feature type="chain" id="PRO_5045533375" evidence="1">
    <location>
        <begin position="22"/>
        <end position="1471"/>
    </location>
</feature>
<dbReference type="PROSITE" id="PS50915">
    <property type="entry name" value="CRYSTALLIN_BETA_GAMMA"/>
    <property type="match status" value="1"/>
</dbReference>
<dbReference type="Gene3D" id="2.60.20.10">
    <property type="entry name" value="Crystallins"/>
    <property type="match status" value="1"/>
</dbReference>
<keyword evidence="1" id="KW-0732">Signal</keyword>
<dbReference type="SUPFAM" id="SSF51445">
    <property type="entry name" value="(Trans)glycosidases"/>
    <property type="match status" value="1"/>
</dbReference>
<gene>
    <name evidence="3" type="ORF">ACFFUR_02450</name>
</gene>
<dbReference type="PANTHER" id="PTHR34154:SF3">
    <property type="entry name" value="ALKALI-SENSITIVE LINKAGE PROTEIN 1"/>
    <property type="match status" value="1"/>
</dbReference>
<dbReference type="SUPFAM" id="SSF49265">
    <property type="entry name" value="Fibronectin type III"/>
    <property type="match status" value="1"/>
</dbReference>
<protein>
    <submittedName>
        <fullName evidence="3">LamG-like jellyroll fold domain-containing protein</fullName>
    </submittedName>
</protein>
<dbReference type="SUPFAM" id="SSF49899">
    <property type="entry name" value="Concanavalin A-like lectins/glucanases"/>
    <property type="match status" value="1"/>
</dbReference>
<sequence length="1471" mass="164471">MEVRLLLVLIALFMLSNQIRAQEPNLTEKETLPVQLYGVKSFNSATDVDTVVIPTQLPGDFTLEVKARINSAEGRGLDIEARKGDLNGFRTSADTETFNWRAPLSVSDMLYFSSTKEQTFRFAVEGNKVHIYQNGFYIVSKPATSIYDIVDGVENPLVSTYGENIVSDIFGYGEIVTPNEIDWGNNGAGTVPWKTTNSGSGVRIMDPLNGTSYNGETYTYPLILLRWESGVTNGSSYYYPVELEANTAYNFSYLQGYWDNGSPNSLKVGVSKEITGNNLISETSFEGSYNEKQQLFDGSLSFTTSEAGTYYLMFQNDGNGIWIVADPEVKKLDAVSRIIIGKNYKDGAVDIDLSSVTLDEDGAFAPLPNMEVETISKSISDETFSATKLINSHISVSGESELHLSGRDPLVNSSIDLQSNDSWLYFSEFRPSQFLSDLSGQVTVNGRVFDETIDRVEIYGSGCVIIPNGMKIANESALIVYSEPNFGGDSKAIEIETYYNNLEEWNNSIKSFKLKKGFAATFANNPDGTGHSRMFIASDEDLEISTMPEGFVASETTGESFISFVRVFRWRWTSKKGTAGNIGPINADVVYDWSAGGQSTLDTEYIPMRHNAGWDSYGLINNRQNTSHVLGFNEPERPDQANMPVTEAIRQWPNLFESGLRIGSPAPADMPRAWLTEFMHICDSTNLRVDFIATHAYQDQSTGWWDWFIYMASFGGMAAGETPRRPIWITEWNNGANWTNGADASKWPDDNGVRVDVNGYPILDKNGNEVNVALPLTAANAERQKNKLLEVLNHFETVDIFEHQFLYQWVNDARQLEINGELTPAGEAFNAFKSEVGFKKKNEYKHIWKIAPPFCRSWESEDYHNVTLSWYDHNSETGKNYIIERKLDSESSYSPIDTLFAAKDYKYGSTTVEYTDSLGHNSANYRVKATSYKDTESVYSRTVKILRNDPPQAPGNLFIEVNENEASLNWEEAAFATSYKIKKSSSRGGPFETIAEGITTTDFKDNFDGNITYYLVVAVNEFGESPHSNRVSTKQSDKYIYLRFDEGEGEIAEDSWSGLDGKLVGGAFWSEGKAGKSAFLSGNNNSHVALVDGVMESIKEYTISVWVKLEENPTWNRIFDFGSGTGTYMFLTPKSGNNTVRYAIKKGGNEQRINGLSPLSLNEWHHLALTQKDTIGILYIDGKEVGRNENMDLNPTDLGTTTQNWIGKSQWPDPLMKGNVDEFRIYNYALNSGEIGDLFVEEITPAPFQYVISFESEYGQMPQEMRFTSVDEIPDLPEMEDTDTHLFQGWKKADGELVTELSAIIPADADGSITLFAIWEEIPVEVYAITYHNVDFEGVVNPNPTEQEVGTVLELQSAIASSYRFMGWYLNADFTSEISSIEGNNSSDMEIYGRWKLKGEFIAYPTLTEGTVSFRSSEANDMIILSNSIGVIVKRLQTSSVQERFDFSNLPTGLYVARSLKTGLTTRIIKK</sequence>
<accession>A0ABV5J1G3</accession>
<feature type="domain" description="Beta/gamma crystallin 'Greek key'" evidence="2">
    <location>
        <begin position="476"/>
        <end position="516"/>
    </location>
</feature>
<dbReference type="InterPro" id="IPR053183">
    <property type="entry name" value="ASL1"/>
</dbReference>
<evidence type="ECO:0000259" key="2">
    <source>
        <dbReference type="PROSITE" id="PS50915"/>
    </source>
</evidence>
<comment type="caution">
    <text evidence="3">The sequence shown here is derived from an EMBL/GenBank/DDBJ whole genome shotgun (WGS) entry which is preliminary data.</text>
</comment>
<feature type="signal peptide" evidence="1">
    <location>
        <begin position="1"/>
        <end position="21"/>
    </location>
</feature>
<dbReference type="Pfam" id="PF11790">
    <property type="entry name" value="Glyco_hydro_cc"/>
    <property type="match status" value="1"/>
</dbReference>